<organism evidence="2 3">
    <name type="scientific">Neocallimastix californiae</name>
    <dbReference type="NCBI Taxonomy" id="1754190"/>
    <lineage>
        <taxon>Eukaryota</taxon>
        <taxon>Fungi</taxon>
        <taxon>Fungi incertae sedis</taxon>
        <taxon>Chytridiomycota</taxon>
        <taxon>Chytridiomycota incertae sedis</taxon>
        <taxon>Neocallimastigomycetes</taxon>
        <taxon>Neocallimastigales</taxon>
        <taxon>Neocallimastigaceae</taxon>
        <taxon>Neocallimastix</taxon>
    </lineage>
</organism>
<feature type="transmembrane region" description="Helical" evidence="1">
    <location>
        <begin position="45"/>
        <end position="63"/>
    </location>
</feature>
<feature type="transmembrane region" description="Helical" evidence="1">
    <location>
        <begin position="101"/>
        <end position="131"/>
    </location>
</feature>
<name>A0A1Y2FRG3_9FUNG</name>
<accession>A0A1Y2FRG3</accession>
<sequence length="172" mass="20156">MSEKEEKKNTSVKEEEEKIVKKSLTFKDIKAYYLDNYDSENTIKILSIVVGFELLVMAYQNLVVPNRRLLLIPYVLAISSIGLFYYGILKHKLSFMKQFRFVFIIFYIYYILSMMLAILSVIAVLIVIYFGSNPPPKEKTPSLMTFITGTFPLYGLFQFFLYVSIFFFSNFL</sequence>
<keyword evidence="3" id="KW-1185">Reference proteome</keyword>
<reference evidence="2 3" key="1">
    <citation type="submission" date="2016-08" db="EMBL/GenBank/DDBJ databases">
        <title>A Parts List for Fungal Cellulosomes Revealed by Comparative Genomics.</title>
        <authorList>
            <consortium name="DOE Joint Genome Institute"/>
            <person name="Haitjema C.H."/>
            <person name="Gilmore S.P."/>
            <person name="Henske J.K."/>
            <person name="Solomon K.V."/>
            <person name="De Groot R."/>
            <person name="Kuo A."/>
            <person name="Mondo S.J."/>
            <person name="Salamov A.A."/>
            <person name="Labutti K."/>
            <person name="Zhao Z."/>
            <person name="Chiniquy J."/>
            <person name="Barry K."/>
            <person name="Brewer H.M."/>
            <person name="Purvine S.O."/>
            <person name="Wright A.T."/>
            <person name="Boxma B."/>
            <person name="Van Alen T."/>
            <person name="Hackstein J.H."/>
            <person name="Baker S.E."/>
            <person name="Grigoriev I.V."/>
            <person name="O'Malley M.A."/>
        </authorList>
    </citation>
    <scope>NUCLEOTIDE SEQUENCE [LARGE SCALE GENOMIC DNA]</scope>
    <source>
        <strain evidence="2 3">G1</strain>
    </source>
</reference>
<keyword evidence="1" id="KW-0812">Transmembrane</keyword>
<evidence type="ECO:0000313" key="3">
    <source>
        <dbReference type="Proteomes" id="UP000193920"/>
    </source>
</evidence>
<proteinExistence type="predicted"/>
<keyword evidence="1" id="KW-0472">Membrane</keyword>
<keyword evidence="1" id="KW-1133">Transmembrane helix</keyword>
<dbReference type="EMBL" id="MCOG01000003">
    <property type="protein sequence ID" value="ORY85786.1"/>
    <property type="molecule type" value="Genomic_DNA"/>
</dbReference>
<dbReference type="OrthoDB" id="10554639at2759"/>
<comment type="caution">
    <text evidence="2">The sequence shown here is derived from an EMBL/GenBank/DDBJ whole genome shotgun (WGS) entry which is preliminary data.</text>
</comment>
<feature type="transmembrane region" description="Helical" evidence="1">
    <location>
        <begin position="151"/>
        <end position="171"/>
    </location>
</feature>
<feature type="transmembrane region" description="Helical" evidence="1">
    <location>
        <begin position="69"/>
        <end position="89"/>
    </location>
</feature>
<evidence type="ECO:0000313" key="2">
    <source>
        <dbReference type="EMBL" id="ORY85786.1"/>
    </source>
</evidence>
<evidence type="ECO:0000256" key="1">
    <source>
        <dbReference type="SAM" id="Phobius"/>
    </source>
</evidence>
<protein>
    <submittedName>
        <fullName evidence="2">Uncharacterized protein</fullName>
    </submittedName>
</protein>
<dbReference type="AlphaFoldDB" id="A0A1Y2FRG3"/>
<gene>
    <name evidence="2" type="ORF">LY90DRAFT_156811</name>
</gene>
<dbReference type="Proteomes" id="UP000193920">
    <property type="component" value="Unassembled WGS sequence"/>
</dbReference>